<dbReference type="AlphaFoldDB" id="A0A238KMZ4"/>
<name>A0A238KMZ4_9RHOB</name>
<evidence type="ECO:0000256" key="1">
    <source>
        <dbReference type="SAM" id="MobiDB-lite"/>
    </source>
</evidence>
<proteinExistence type="predicted"/>
<dbReference type="Proteomes" id="UP000202922">
    <property type="component" value="Unassembled WGS sequence"/>
</dbReference>
<dbReference type="Gene3D" id="2.10.70.10">
    <property type="entry name" value="Complement Module, domain 1"/>
    <property type="match status" value="1"/>
</dbReference>
<protein>
    <submittedName>
        <fullName evidence="2">Hemin uptake protein hemP</fullName>
    </submittedName>
</protein>
<reference evidence="3" key="1">
    <citation type="submission" date="2017-05" db="EMBL/GenBank/DDBJ databases">
        <authorList>
            <person name="Rodrigo-Torres L."/>
            <person name="Arahal R. D."/>
            <person name="Lucena T."/>
        </authorList>
    </citation>
    <scope>NUCLEOTIDE SEQUENCE [LARGE SCALE GENOMIC DNA]</scope>
    <source>
        <strain evidence="3">CECT 8621</strain>
    </source>
</reference>
<keyword evidence="3" id="KW-1185">Reference proteome</keyword>
<dbReference type="InterPro" id="IPR019600">
    <property type="entry name" value="Hemin_uptake_protein_HemP"/>
</dbReference>
<evidence type="ECO:0000313" key="3">
    <source>
        <dbReference type="Proteomes" id="UP000202922"/>
    </source>
</evidence>
<feature type="region of interest" description="Disordered" evidence="1">
    <location>
        <begin position="1"/>
        <end position="23"/>
    </location>
</feature>
<accession>A0A238KMZ4</accession>
<dbReference type="OrthoDB" id="7691333at2"/>
<sequence length="55" mass="6123">MMYAMAQETRQNTVPTHPTYDAEALTKGGGQAQIVLGEQVYTLRITRQGKLILTK</sequence>
<organism evidence="2 3">
    <name type="scientific">Actibacterium lipolyticum</name>
    <dbReference type="NCBI Taxonomy" id="1524263"/>
    <lineage>
        <taxon>Bacteria</taxon>
        <taxon>Pseudomonadati</taxon>
        <taxon>Pseudomonadota</taxon>
        <taxon>Alphaproteobacteria</taxon>
        <taxon>Rhodobacterales</taxon>
        <taxon>Roseobacteraceae</taxon>
        <taxon>Actibacterium</taxon>
    </lineage>
</organism>
<dbReference type="EMBL" id="FXYE01000002">
    <property type="protein sequence ID" value="SMX44184.1"/>
    <property type="molecule type" value="Genomic_DNA"/>
</dbReference>
<gene>
    <name evidence="2" type="ORF">COL8621_02492</name>
</gene>
<evidence type="ECO:0000313" key="2">
    <source>
        <dbReference type="EMBL" id="SMX44184.1"/>
    </source>
</evidence>
<dbReference type="Pfam" id="PF10636">
    <property type="entry name" value="hemP"/>
    <property type="match status" value="1"/>
</dbReference>